<organism evidence="1">
    <name type="scientific">Ralstonia solanacearum</name>
    <name type="common">Pseudomonas solanacearum</name>
    <dbReference type="NCBI Taxonomy" id="305"/>
    <lineage>
        <taxon>Bacteria</taxon>
        <taxon>Pseudomonadati</taxon>
        <taxon>Pseudomonadota</taxon>
        <taxon>Betaproteobacteria</taxon>
        <taxon>Burkholderiales</taxon>
        <taxon>Burkholderiaceae</taxon>
        <taxon>Ralstonia</taxon>
        <taxon>Ralstonia solanacearum species complex</taxon>
    </lineage>
</organism>
<protein>
    <submittedName>
        <fullName evidence="1">Uncharacterized protein</fullName>
    </submittedName>
</protein>
<accession>A0A0S4TNA9</accession>
<dbReference type="EMBL" id="LN899819">
    <property type="protein sequence ID" value="CUV11333.1"/>
    <property type="molecule type" value="Genomic_DNA"/>
</dbReference>
<proteinExistence type="predicted"/>
<reference evidence="1" key="1">
    <citation type="submission" date="2015-10" db="EMBL/GenBank/DDBJ databases">
        <authorList>
            <person name="Gilbert D.G."/>
        </authorList>
    </citation>
    <scope>NUCLEOTIDE SEQUENCE</scope>
    <source>
        <strain evidence="1">Phyl III-seqv23</strain>
    </source>
</reference>
<evidence type="ECO:0000313" key="1">
    <source>
        <dbReference type="EMBL" id="CUV11333.1"/>
    </source>
</evidence>
<name>A0A0S4TNA9_RALSL</name>
<dbReference type="AlphaFoldDB" id="A0A0S4TNA9"/>
<sequence length="43" mass="4455">MFVCGTIDAECGKSFVTDGKTIVFARKIIAIGTATGHVPSVGR</sequence>
<gene>
    <name evidence="1" type="ORF">RUN39_v1_90010</name>
</gene>